<feature type="region of interest" description="Disordered" evidence="6">
    <location>
        <begin position="1939"/>
        <end position="1967"/>
    </location>
</feature>
<reference evidence="10" key="1">
    <citation type="submission" date="2025-08" db="UniProtKB">
        <authorList>
            <consortium name="RefSeq"/>
        </authorList>
    </citation>
    <scope>IDENTIFICATION</scope>
</reference>
<feature type="compositionally biased region" description="Low complexity" evidence="6">
    <location>
        <begin position="1107"/>
        <end position="1128"/>
    </location>
</feature>
<keyword evidence="1" id="KW-0805">Transcription regulation</keyword>
<feature type="domain" description="Myb-like" evidence="7">
    <location>
        <begin position="464"/>
        <end position="514"/>
    </location>
</feature>
<dbReference type="PANTHER" id="PTHR46621">
    <property type="entry name" value="SNRNA-ACTIVATING PROTEIN COMPLEX SUBUNIT 4"/>
    <property type="match status" value="1"/>
</dbReference>
<feature type="compositionally biased region" description="Basic and acidic residues" evidence="6">
    <location>
        <begin position="1957"/>
        <end position="1967"/>
    </location>
</feature>
<dbReference type="PROSITE" id="PS50090">
    <property type="entry name" value="MYB_LIKE"/>
    <property type="match status" value="3"/>
</dbReference>
<feature type="compositionally biased region" description="Basic residues" evidence="6">
    <location>
        <begin position="1206"/>
        <end position="1215"/>
    </location>
</feature>
<dbReference type="InterPro" id="IPR051575">
    <property type="entry name" value="Myb-like_DNA-bd"/>
</dbReference>
<evidence type="ECO:0000256" key="2">
    <source>
        <dbReference type="ARBA" id="ARBA00023125"/>
    </source>
</evidence>
<dbReference type="Gene3D" id="1.10.10.60">
    <property type="entry name" value="Homeodomain-like"/>
    <property type="match status" value="3"/>
</dbReference>
<feature type="compositionally biased region" description="Polar residues" evidence="6">
    <location>
        <begin position="1"/>
        <end position="12"/>
    </location>
</feature>
<dbReference type="Proteomes" id="UP000694888">
    <property type="component" value="Unplaced"/>
</dbReference>
<feature type="region of interest" description="Disordered" evidence="6">
    <location>
        <begin position="927"/>
        <end position="983"/>
    </location>
</feature>
<evidence type="ECO:0000256" key="1">
    <source>
        <dbReference type="ARBA" id="ARBA00023015"/>
    </source>
</evidence>
<feature type="compositionally biased region" description="Basic and acidic residues" evidence="6">
    <location>
        <begin position="1490"/>
        <end position="1505"/>
    </location>
</feature>
<keyword evidence="9" id="KW-1185">Reference proteome</keyword>
<feature type="compositionally biased region" description="Acidic residues" evidence="6">
    <location>
        <begin position="1941"/>
        <end position="1956"/>
    </location>
</feature>
<feature type="compositionally biased region" description="Basic and acidic residues" evidence="6">
    <location>
        <begin position="1878"/>
        <end position="1915"/>
    </location>
</feature>
<gene>
    <name evidence="10" type="primary">LOC101846210</name>
</gene>
<evidence type="ECO:0000256" key="5">
    <source>
        <dbReference type="SAM" id="Coils"/>
    </source>
</evidence>
<feature type="region of interest" description="Disordered" evidence="6">
    <location>
        <begin position="1581"/>
        <end position="1603"/>
    </location>
</feature>
<feature type="domain" description="HTH myb-type" evidence="8">
    <location>
        <begin position="464"/>
        <end position="518"/>
    </location>
</feature>
<dbReference type="GeneID" id="101846210"/>
<feature type="coiled-coil region" evidence="5">
    <location>
        <begin position="237"/>
        <end position="314"/>
    </location>
</feature>
<evidence type="ECO:0000313" key="9">
    <source>
        <dbReference type="Proteomes" id="UP000694888"/>
    </source>
</evidence>
<feature type="region of interest" description="Disordered" evidence="6">
    <location>
        <begin position="1442"/>
        <end position="1521"/>
    </location>
</feature>
<evidence type="ECO:0000256" key="6">
    <source>
        <dbReference type="SAM" id="MobiDB-lite"/>
    </source>
</evidence>
<feature type="domain" description="HTH myb-type" evidence="8">
    <location>
        <begin position="523"/>
        <end position="569"/>
    </location>
</feature>
<evidence type="ECO:0000256" key="4">
    <source>
        <dbReference type="ARBA" id="ARBA00023242"/>
    </source>
</evidence>
<dbReference type="InterPro" id="IPR009057">
    <property type="entry name" value="Homeodomain-like_sf"/>
</dbReference>
<feature type="compositionally biased region" description="Basic and acidic residues" evidence="6">
    <location>
        <begin position="1083"/>
        <end position="1102"/>
    </location>
</feature>
<dbReference type="RefSeq" id="XP_012937548.1">
    <property type="nucleotide sequence ID" value="XM_013082094.2"/>
</dbReference>
<evidence type="ECO:0000259" key="8">
    <source>
        <dbReference type="PROSITE" id="PS51294"/>
    </source>
</evidence>
<accession>A0ABM0ZZ73</accession>
<feature type="domain" description="Myb-like" evidence="7">
    <location>
        <begin position="409"/>
        <end position="463"/>
    </location>
</feature>
<feature type="compositionally biased region" description="Polar residues" evidence="6">
    <location>
        <begin position="1507"/>
        <end position="1521"/>
    </location>
</feature>
<feature type="domain" description="HTH myb-type" evidence="8">
    <location>
        <begin position="364"/>
        <end position="412"/>
    </location>
</feature>
<feature type="compositionally biased region" description="Low complexity" evidence="6">
    <location>
        <begin position="1854"/>
        <end position="1869"/>
    </location>
</feature>
<feature type="compositionally biased region" description="Low complexity" evidence="6">
    <location>
        <begin position="1796"/>
        <end position="1806"/>
    </location>
</feature>
<keyword evidence="5" id="KW-0175">Coiled coil</keyword>
<feature type="region of interest" description="Disordered" evidence="6">
    <location>
        <begin position="1002"/>
        <end position="1233"/>
    </location>
</feature>
<feature type="domain" description="Myb-like" evidence="7">
    <location>
        <begin position="356"/>
        <end position="408"/>
    </location>
</feature>
<dbReference type="InterPro" id="IPR001005">
    <property type="entry name" value="SANT/Myb"/>
</dbReference>
<feature type="compositionally biased region" description="Low complexity" evidence="6">
    <location>
        <begin position="1036"/>
        <end position="1061"/>
    </location>
</feature>
<dbReference type="SMART" id="SM00717">
    <property type="entry name" value="SANT"/>
    <property type="match status" value="4"/>
</dbReference>
<feature type="compositionally biased region" description="Gly residues" evidence="6">
    <location>
        <begin position="1152"/>
        <end position="1164"/>
    </location>
</feature>
<dbReference type="InterPro" id="IPR017930">
    <property type="entry name" value="Myb_dom"/>
</dbReference>
<evidence type="ECO:0000313" key="10">
    <source>
        <dbReference type="RefSeq" id="XP_012937548.1"/>
    </source>
</evidence>
<proteinExistence type="predicted"/>
<feature type="region of interest" description="Disordered" evidence="6">
    <location>
        <begin position="1767"/>
        <end position="1927"/>
    </location>
</feature>
<keyword evidence="2" id="KW-0238">DNA-binding</keyword>
<sequence>MSKSFDSFSERNALQEDEEKLQVALQTFDEAWDEEDYSDEDEEQLLIDLENDASEHTGDRSTSPSFAESSSVAANIAEGDEESGDVGPRPSIPLPSEPNVAAEISGPEKVLALNRALQGILEDHIETISGALQQNRQKQAELEEEMSTDDPKRKLAKGSSIGPFRAPYFRTDVSYPPVNEDVTLKRMSQEQRINPVRDHVSFKKRSREVLKKAVLEDTLEQLLRPLLMKLEAEVKKKEEVQDTVTPLQEQLQEQEERLTELKNEGLLKEGEARMELHSSITELRDKCEDRQAMVDEHSRRIEEIEEELRVKKSIPPEELLANVDPEKVDWMKISKMKFGGSTSWLDCQKAWENVVATKVNTSGWKKPEENELKKLVAESEDKDWKMIAQQLGTGRTAFQCFSHFQSYLNPEMKSRRWTIEEDLKLCSVANKIQACYGFFSWKKVSALMDSRSPSDCMLRFSKVDPGQSHGRWAPQEDARLIAAVEMLGPSWSKVAKFLGTRNMFQCRDRYINALEPNLNLTHFTYDEDIRLLRLHKEMGTVWSKMVPFFKGRTDGMLLARVKTLKRWQQQREWFDSQPQKVKDLLLGKRLPVRERKAKEAIVKDRLVRDLGITAADYRRIELDQQNRVDPDLIPPRPAIHLNLSSRASLNRGVHSYSAWLNKLRLHQQLSDNMQRLMEKHRLAQIDKSKKRSTVPARLEKEVVEEVMEQSVQETLKEKDRPKVSIPKRHQKELQSALNKVFLGDNKVSVQELLDASSLKRRKPVHDNNSTVSSQLKVVLRRRTAVFTKGGRARRFFDKETRSPEVIEEEVAQLEHSVPAMLIKSLGSDRAYLRDMVRSQLLTAEEDYASLLNPEQDPDYKQKLQELKKLEANVQAGKMAEKTRTQKLSLLSQKVRQLKRALTEWCTIARRDSETKVCALKEDGDYLDSLFDNNDDGPEGNGERRPGSGVSEGVASAEGHSSGVKGHGSGVSSKSSSVEKQRFSREVGIGEKAAIVEKLLSDGGSETRDRSDVLGADSTLENVSSDQIADGGEKCCSDTSSMETSSLDTSSTDTSKPSPSQTQGRETRHEVSAETGHLIGTQDKTTEEHVADGGEAIENKELLAPEVAAGKSQASSHAAAHSSRQLAAAEGCAVVTPPQGHSSKDGGLCPKDGGLGPKDGGLGPKDGGHSSKDGGHSSKDGGHSSKDGELGRKDGGNGSEVLSHSRSPIRKRKGKEKKLLPPAKRVRSQREIDADRQSLVRREKKIVSCLPNLPPCSATMRALKTLLMVRRSLVLKAGPLYRPQDYAAARSREATVHLITESQERVPGENDEEKMDTKGNVRRDSADMERLPQSTNDVDLCEQAKQYKGFVSRSILNFQEATKPERANEKHLSILSDFDILGNEPIKKRQRHNSELDENQQFNRPVPSICSTDLSNVEVMPPQSTCRSDYKVVLGYSSRAGVERKERELRQPKIMHTKPQRVVQESDTSGEPQEEVVIVEGTGARNTFLKLEPEAEDRSSGSEGRDGNPQNQEVTRTATETTCEVGTNSQPCETFTAVASSQWGKSCERGRENLAELCGPAGDTGVDAARVVQSQEVAGVSGQGCVATGDGSEDRSGWKPATNMWGGRAVPVGTLLSTRDLRPQELSKVTLVGVDAKEKSVIHFRADRDVFKPYEECPLSYVENPADRGAGSSRVKQVRQASGVKYMKALRETEEYRLLFARFKALFVWPGLLSTMQPPSIPQPPGPGIRRFTAVGLKERRTYPYLKHLSRVQRKHLKGVAVLKERRTLGLEEKKSKKGRKPSAPSDSRSRELRGGEQQQQEQQQQEDNAEPGPSTSQEGTEAASAGQKMGRKRGATNFKHYIRVEPCRRSSRITQKQQTLLETLTAAGEKQQEEEEKEKEAAGEEEKRKGKEEKKKGKEEKEKGKEEKKKGKEESSQPGAPPKWWKEAVLAAMVSKKALEDEGGADNEVPISDDADFQDKGNYSDDD</sequence>
<dbReference type="PANTHER" id="PTHR46621:SF1">
    <property type="entry name" value="SNRNA-ACTIVATING PROTEIN COMPLEX SUBUNIT 4"/>
    <property type="match status" value="1"/>
</dbReference>
<feature type="region of interest" description="Disordered" evidence="6">
    <location>
        <begin position="133"/>
        <end position="160"/>
    </location>
</feature>
<feature type="compositionally biased region" description="Basic and acidic residues" evidence="6">
    <location>
        <begin position="1165"/>
        <end position="1194"/>
    </location>
</feature>
<dbReference type="SUPFAM" id="SSF46689">
    <property type="entry name" value="Homeodomain-like"/>
    <property type="match status" value="2"/>
</dbReference>
<feature type="compositionally biased region" description="Acidic residues" evidence="6">
    <location>
        <begin position="30"/>
        <end position="52"/>
    </location>
</feature>
<evidence type="ECO:0000259" key="7">
    <source>
        <dbReference type="PROSITE" id="PS50090"/>
    </source>
</evidence>
<dbReference type="PROSITE" id="PS51294">
    <property type="entry name" value="HTH_MYB"/>
    <property type="match status" value="3"/>
</dbReference>
<keyword evidence="3" id="KW-0804">Transcription</keyword>
<feature type="region of interest" description="Disordered" evidence="6">
    <location>
        <begin position="1"/>
        <end position="103"/>
    </location>
</feature>
<dbReference type="CDD" id="cd00167">
    <property type="entry name" value="SANT"/>
    <property type="match status" value="3"/>
</dbReference>
<name>A0ABM0ZZ73_APLCA</name>
<feature type="compositionally biased region" description="Polar residues" evidence="6">
    <location>
        <begin position="60"/>
        <end position="73"/>
    </location>
</feature>
<evidence type="ECO:0000256" key="3">
    <source>
        <dbReference type="ARBA" id="ARBA00023163"/>
    </source>
</evidence>
<protein>
    <submittedName>
        <fullName evidence="10">Uncharacterized protein LOC101846210 isoform X1</fullName>
    </submittedName>
</protein>
<keyword evidence="4" id="KW-0539">Nucleus</keyword>
<dbReference type="Pfam" id="PF13921">
    <property type="entry name" value="Myb_DNA-bind_6"/>
    <property type="match status" value="2"/>
</dbReference>
<feature type="compositionally biased region" description="Low complexity" evidence="6">
    <location>
        <begin position="958"/>
        <end position="975"/>
    </location>
</feature>
<organism evidence="9 10">
    <name type="scientific">Aplysia californica</name>
    <name type="common">California sea hare</name>
    <dbReference type="NCBI Taxonomy" id="6500"/>
    <lineage>
        <taxon>Eukaryota</taxon>
        <taxon>Metazoa</taxon>
        <taxon>Spiralia</taxon>
        <taxon>Lophotrochozoa</taxon>
        <taxon>Mollusca</taxon>
        <taxon>Gastropoda</taxon>
        <taxon>Heterobranchia</taxon>
        <taxon>Euthyneura</taxon>
        <taxon>Tectipleura</taxon>
        <taxon>Aplysiida</taxon>
        <taxon>Aplysioidea</taxon>
        <taxon>Aplysiidae</taxon>
        <taxon>Aplysia</taxon>
    </lineage>
</organism>